<dbReference type="RefSeq" id="WP_193914160.1">
    <property type="nucleotide sequence ID" value="NZ_JADEXS020000001.1"/>
</dbReference>
<keyword evidence="2" id="KW-1185">Reference proteome</keyword>
<evidence type="ECO:0000313" key="2">
    <source>
        <dbReference type="Proteomes" id="UP000622533"/>
    </source>
</evidence>
<protein>
    <submittedName>
        <fullName evidence="1">Uncharacterized protein</fullName>
    </submittedName>
</protein>
<evidence type="ECO:0000313" key="1">
    <source>
        <dbReference type="EMBL" id="MBE9021854.1"/>
    </source>
</evidence>
<proteinExistence type="predicted"/>
<accession>A0A8J7DET8</accession>
<dbReference type="Proteomes" id="UP000622533">
    <property type="component" value="Unassembled WGS sequence"/>
</dbReference>
<comment type="caution">
    <text evidence="1">The sequence shown here is derived from an EMBL/GenBank/DDBJ whole genome shotgun (WGS) entry which is preliminary data.</text>
</comment>
<dbReference type="AlphaFoldDB" id="A0A8J7DET8"/>
<organism evidence="1 2">
    <name type="scientific">Desmonostoc muscorum LEGE 12446</name>
    <dbReference type="NCBI Taxonomy" id="1828758"/>
    <lineage>
        <taxon>Bacteria</taxon>
        <taxon>Bacillati</taxon>
        <taxon>Cyanobacteriota</taxon>
        <taxon>Cyanophyceae</taxon>
        <taxon>Nostocales</taxon>
        <taxon>Nostocaceae</taxon>
        <taxon>Desmonostoc</taxon>
    </lineage>
</organism>
<name>A0A8J7DET8_DESMC</name>
<gene>
    <name evidence="1" type="ORF">IQ276_05080</name>
</gene>
<reference evidence="1" key="1">
    <citation type="submission" date="2020-10" db="EMBL/GenBank/DDBJ databases">
        <authorList>
            <person name="Castelo-Branco R."/>
            <person name="Eusebio N."/>
            <person name="Adriana R."/>
            <person name="Vieira A."/>
            <person name="Brugerolle De Fraissinette N."/>
            <person name="Rezende De Castro R."/>
            <person name="Schneider M.P."/>
            <person name="Vasconcelos V."/>
            <person name="Leao P.N."/>
        </authorList>
    </citation>
    <scope>NUCLEOTIDE SEQUENCE</scope>
    <source>
        <strain evidence="1">LEGE 12446</strain>
    </source>
</reference>
<dbReference type="EMBL" id="JADEXS010000042">
    <property type="protein sequence ID" value="MBE9021854.1"/>
    <property type="molecule type" value="Genomic_DNA"/>
</dbReference>
<sequence length="122" mass="14105">MSGVYEILAKIQAKPGMYIGRPSVSDLFMFLVGYECSRSELGIENTEEEEDFYGEFQPWLQKKLGITTVSSWSKMIMLYCHDERAGFEKFFNLLDEFKQRNQDFDGNEVNNVSEVVATPVKH</sequence>